<dbReference type="AlphaFoldDB" id="A0A941F827"/>
<gene>
    <name evidence="2" type="ORF">KDU71_15490</name>
</gene>
<dbReference type="EMBL" id="JAGTAR010000025">
    <property type="protein sequence ID" value="MBR8536975.1"/>
    <property type="molecule type" value="Genomic_DNA"/>
</dbReference>
<protein>
    <recommendedName>
        <fullName evidence="4">Lipoprotein</fullName>
    </recommendedName>
</protein>
<organism evidence="2 3">
    <name type="scientific">Carboxylicivirga sediminis</name>
    <dbReference type="NCBI Taxonomy" id="2006564"/>
    <lineage>
        <taxon>Bacteria</taxon>
        <taxon>Pseudomonadati</taxon>
        <taxon>Bacteroidota</taxon>
        <taxon>Bacteroidia</taxon>
        <taxon>Marinilabiliales</taxon>
        <taxon>Marinilabiliaceae</taxon>
        <taxon>Carboxylicivirga</taxon>
    </lineage>
</organism>
<comment type="caution">
    <text evidence="2">The sequence shown here is derived from an EMBL/GenBank/DDBJ whole genome shotgun (WGS) entry which is preliminary data.</text>
</comment>
<proteinExistence type="predicted"/>
<reference evidence="2" key="1">
    <citation type="journal article" date="2018" name="Int. J. Syst. Evol. Microbiol.">
        <title>Carboxylicivirga sediminis sp. nov., isolated from coastal sediment.</title>
        <authorList>
            <person name="Wang F.Q."/>
            <person name="Ren L.H."/>
            <person name="Zou R.J."/>
            <person name="Sun Y.Z."/>
            <person name="Liu X.J."/>
            <person name="Jiang F."/>
            <person name="Liu L.J."/>
        </authorList>
    </citation>
    <scope>NUCLEOTIDE SEQUENCE</scope>
    <source>
        <strain evidence="2">JR1</strain>
    </source>
</reference>
<dbReference type="Proteomes" id="UP000679220">
    <property type="component" value="Unassembled WGS sequence"/>
</dbReference>
<feature type="chain" id="PRO_5036715329" description="Lipoprotein" evidence="1">
    <location>
        <begin position="20"/>
        <end position="273"/>
    </location>
</feature>
<dbReference type="PROSITE" id="PS51257">
    <property type="entry name" value="PROKAR_LIPOPROTEIN"/>
    <property type="match status" value="1"/>
</dbReference>
<dbReference type="RefSeq" id="WP_212192002.1">
    <property type="nucleotide sequence ID" value="NZ_JAGTAR010000025.1"/>
</dbReference>
<evidence type="ECO:0000256" key="1">
    <source>
        <dbReference type="SAM" id="SignalP"/>
    </source>
</evidence>
<accession>A0A941F827</accession>
<evidence type="ECO:0000313" key="3">
    <source>
        <dbReference type="Proteomes" id="UP000679220"/>
    </source>
</evidence>
<evidence type="ECO:0000313" key="2">
    <source>
        <dbReference type="EMBL" id="MBR8536975.1"/>
    </source>
</evidence>
<sequence>MKLNKLFGLLAGASLLAFSACEPIEDRDVLKNSFDADNIELAVVQATNGGNKLSIQMNTPGVTGYWDYILDTKSTDRVEVVFPFTGTHEFTYYATTPYMTNDTPDTKEYIQKSVTVEVTQLDEPLPEAYYALVGDDLGGKTWVFDKDYQWSDGQNLFWAMVAPYNWQELWWNAGSTCCPPGDADGKMVFDLAGAPNYTYFTSPDDAGSLGSFAFNGDFTSITFNEQSILGYDPARVNPDSKYEIIELSSDRMILYTASNAGGTGWLWVFKPAE</sequence>
<feature type="signal peptide" evidence="1">
    <location>
        <begin position="1"/>
        <end position="19"/>
    </location>
</feature>
<evidence type="ECO:0008006" key="4">
    <source>
        <dbReference type="Google" id="ProtNLM"/>
    </source>
</evidence>
<reference evidence="2" key="2">
    <citation type="submission" date="2021-04" db="EMBL/GenBank/DDBJ databases">
        <authorList>
            <person name="Zhang T."/>
            <person name="Zhang Y."/>
            <person name="Lu D."/>
            <person name="Zuo D."/>
            <person name="Du Z."/>
        </authorList>
    </citation>
    <scope>NUCLEOTIDE SEQUENCE</scope>
    <source>
        <strain evidence="2">JR1</strain>
    </source>
</reference>
<name>A0A941F827_9BACT</name>
<keyword evidence="3" id="KW-1185">Reference proteome</keyword>
<keyword evidence="1" id="KW-0732">Signal</keyword>